<proteinExistence type="predicted"/>
<reference evidence="2 5" key="2">
    <citation type="submission" date="2017-08" db="EMBL/GenBank/DDBJ databases">
        <title>The complete genome sequence of moderately halophilic actinomycete Actinopolyspora erythraea YIM 90600, the producer of novel erythromycin, novel actinopolysporins A-C and tubercidin.</title>
        <authorList>
            <person name="Yin M."/>
            <person name="Tang S."/>
        </authorList>
    </citation>
    <scope>NUCLEOTIDE SEQUENCE [LARGE SCALE GENOMIC DNA]</scope>
    <source>
        <strain evidence="2 5">YIM 90600</strain>
    </source>
</reference>
<evidence type="ECO:0000313" key="5">
    <source>
        <dbReference type="Proteomes" id="UP000215043"/>
    </source>
</evidence>
<dbReference type="Proteomes" id="UP000215043">
    <property type="component" value="Chromosome"/>
</dbReference>
<evidence type="ECO:0000313" key="4">
    <source>
        <dbReference type="Proteomes" id="UP000029737"/>
    </source>
</evidence>
<keyword evidence="1" id="KW-0812">Transmembrane</keyword>
<organism evidence="2 5">
    <name type="scientific">Actinopolyspora erythraea</name>
    <dbReference type="NCBI Taxonomy" id="414996"/>
    <lineage>
        <taxon>Bacteria</taxon>
        <taxon>Bacillati</taxon>
        <taxon>Actinomycetota</taxon>
        <taxon>Actinomycetes</taxon>
        <taxon>Actinopolysporales</taxon>
        <taxon>Actinopolysporaceae</taxon>
        <taxon>Actinopolyspora</taxon>
    </lineage>
</organism>
<evidence type="ECO:0000313" key="2">
    <source>
        <dbReference type="EMBL" id="ASU80551.1"/>
    </source>
</evidence>
<keyword evidence="1" id="KW-0472">Membrane</keyword>
<dbReference type="KEGG" id="aey:CDG81_22305"/>
<dbReference type="EMBL" id="CP022752">
    <property type="protein sequence ID" value="ASU80551.1"/>
    <property type="molecule type" value="Genomic_DNA"/>
</dbReference>
<feature type="transmembrane region" description="Helical" evidence="1">
    <location>
        <begin position="120"/>
        <end position="141"/>
    </location>
</feature>
<dbReference type="Proteomes" id="UP000029737">
    <property type="component" value="Unassembled WGS sequence"/>
</dbReference>
<name>A0A099D9C6_9ACTN</name>
<feature type="transmembrane region" description="Helical" evidence="1">
    <location>
        <begin position="46"/>
        <end position="69"/>
    </location>
</feature>
<dbReference type="RefSeq" id="WP_043569812.1">
    <property type="nucleotide sequence ID" value="NZ_CP022752.1"/>
</dbReference>
<dbReference type="EMBL" id="JPMV01000009">
    <property type="protein sequence ID" value="KGI82773.1"/>
    <property type="molecule type" value="Genomic_DNA"/>
</dbReference>
<dbReference type="OrthoDB" id="9962880at2"/>
<evidence type="ECO:0000313" key="3">
    <source>
        <dbReference type="EMBL" id="KGI82773.1"/>
    </source>
</evidence>
<keyword evidence="4" id="KW-1185">Reference proteome</keyword>
<dbReference type="AlphaFoldDB" id="A0A099D9C6"/>
<sequence length="151" mass="15708">MRNRINATGGVGALVGAIAPGPWAVVVEAASGVIVAEANACAHEDGYTYMYLVGVTAPVMGGILPLFAIRSDERVSMPLKTGGLKESPTFRWAGFVLSLALASAAAIAGLVALFTGVGSTPVVVLFFCYLACKLVLYVLGWRTPLYDNASR</sequence>
<accession>A0A099D9C6</accession>
<dbReference type="HOGENOM" id="CLU_1727429_0_0_11"/>
<reference evidence="3 4" key="1">
    <citation type="journal article" date="2014" name="PLoS ONE">
        <title>Identification and Characterization of a New Erythromycin Biosynthetic Gene Cluster in Actinopolyspora erythraea YIM90600, a Novel Erythronolide-Producing Halophilic Actinomycete Isolated from Salt Field.</title>
        <authorList>
            <person name="Chen D."/>
            <person name="Feng J."/>
            <person name="Huang L."/>
            <person name="Zhang Q."/>
            <person name="Wu J."/>
            <person name="Zhu X."/>
            <person name="Duan Y."/>
            <person name="Xu Z."/>
        </authorList>
    </citation>
    <scope>NUCLEOTIDE SEQUENCE [LARGE SCALE GENOMIC DNA]</scope>
    <source>
        <strain evidence="3 4">YIM90600</strain>
    </source>
</reference>
<keyword evidence="1" id="KW-1133">Transmembrane helix</keyword>
<feature type="transmembrane region" description="Helical" evidence="1">
    <location>
        <begin position="90"/>
        <end position="114"/>
    </location>
</feature>
<gene>
    <name evidence="2" type="ORF">CDG81_22305</name>
    <name evidence="3" type="ORF">IL38_02540</name>
</gene>
<evidence type="ECO:0000256" key="1">
    <source>
        <dbReference type="SAM" id="Phobius"/>
    </source>
</evidence>
<protein>
    <submittedName>
        <fullName evidence="2">Uncharacterized protein</fullName>
    </submittedName>
</protein>